<comment type="caution">
    <text evidence="2">The sequence shown here is derived from an EMBL/GenBank/DDBJ whole genome shotgun (WGS) entry which is preliminary data.</text>
</comment>
<protein>
    <submittedName>
        <fullName evidence="2">Uncharacterized protein</fullName>
    </submittedName>
</protein>
<dbReference type="AlphaFoldDB" id="A0AAV9WVX7"/>
<feature type="compositionally biased region" description="Low complexity" evidence="1">
    <location>
        <begin position="195"/>
        <end position="216"/>
    </location>
</feature>
<dbReference type="EMBL" id="JAVHJO010000015">
    <property type="protein sequence ID" value="KAK6527716.1"/>
    <property type="molecule type" value="Genomic_DNA"/>
</dbReference>
<evidence type="ECO:0000313" key="2">
    <source>
        <dbReference type="EMBL" id="KAK6527716.1"/>
    </source>
</evidence>
<gene>
    <name evidence="2" type="ORF">TWF694_004696</name>
</gene>
<evidence type="ECO:0000313" key="3">
    <source>
        <dbReference type="Proteomes" id="UP001365542"/>
    </source>
</evidence>
<evidence type="ECO:0000256" key="1">
    <source>
        <dbReference type="SAM" id="MobiDB-lite"/>
    </source>
</evidence>
<sequence length="247" mass="26226">MSESTSWMLSIAEIYPPTMGYPGVESYYEQCGETGRYCISGLTGMSNTCGTWLTQSGMCCYAEIESTDLSEIVVVPCGTIPGITDTPYNKIGVPEFTVPSDTCPNDSYSTFSDPSNDETSVCCDKSYKSMVILNKPDPAYPEDYQAFQYETPLRCVNLRISPSEEDIAEARRIVYASMATLTESQTPFGQVPEETAASTSTSTSNGGSTGVSSAGGAAKTSSAGLGKKVSFLVVGSAFVAVLLGMQL</sequence>
<reference evidence="2 3" key="1">
    <citation type="submission" date="2019-10" db="EMBL/GenBank/DDBJ databases">
        <authorList>
            <person name="Palmer J.M."/>
        </authorList>
    </citation>
    <scope>NUCLEOTIDE SEQUENCE [LARGE SCALE GENOMIC DNA]</scope>
    <source>
        <strain evidence="2 3">TWF694</strain>
    </source>
</reference>
<accession>A0AAV9WVX7</accession>
<proteinExistence type="predicted"/>
<keyword evidence="3" id="KW-1185">Reference proteome</keyword>
<feature type="region of interest" description="Disordered" evidence="1">
    <location>
        <begin position="185"/>
        <end position="216"/>
    </location>
</feature>
<dbReference type="Proteomes" id="UP001365542">
    <property type="component" value="Unassembled WGS sequence"/>
</dbReference>
<name>A0AAV9WVX7_9PEZI</name>
<organism evidence="2 3">
    <name type="scientific">Orbilia ellipsospora</name>
    <dbReference type="NCBI Taxonomy" id="2528407"/>
    <lineage>
        <taxon>Eukaryota</taxon>
        <taxon>Fungi</taxon>
        <taxon>Dikarya</taxon>
        <taxon>Ascomycota</taxon>
        <taxon>Pezizomycotina</taxon>
        <taxon>Orbiliomycetes</taxon>
        <taxon>Orbiliales</taxon>
        <taxon>Orbiliaceae</taxon>
        <taxon>Orbilia</taxon>
    </lineage>
</organism>